<evidence type="ECO:0000313" key="2">
    <source>
        <dbReference type="Proteomes" id="UP000054771"/>
    </source>
</evidence>
<proteinExistence type="predicted"/>
<keyword evidence="2" id="KW-1185">Reference proteome</keyword>
<evidence type="ECO:0000313" key="1">
    <source>
        <dbReference type="EMBL" id="CEL04799.1"/>
    </source>
</evidence>
<dbReference type="Proteomes" id="UP000054771">
    <property type="component" value="Unassembled WGS sequence"/>
</dbReference>
<dbReference type="EMBL" id="CDMC01000004">
    <property type="protein sequence ID" value="CEL04799.1"/>
    <property type="molecule type" value="Genomic_DNA"/>
</dbReference>
<sequence>MSEKFPTSHLNELRLLRRRKFQFSQTLDSVLRSQFSLTSPFLLYSIGASDRFSASIRLSPCLETSFHRVTQSCHETWAAHFQDVVHKAPQGSRASQTNGFVACLAARKTSLVHLVSLAFDGRSSSSSFLYLRLEPQSDLRLALPVLSLYSRSSTGRRTRNRPVLLRCRRSSALTNPRLPHKHR</sequence>
<organism evidence="1 2">
    <name type="scientific">Aspergillus calidoustus</name>
    <dbReference type="NCBI Taxonomy" id="454130"/>
    <lineage>
        <taxon>Eukaryota</taxon>
        <taxon>Fungi</taxon>
        <taxon>Dikarya</taxon>
        <taxon>Ascomycota</taxon>
        <taxon>Pezizomycotina</taxon>
        <taxon>Eurotiomycetes</taxon>
        <taxon>Eurotiomycetidae</taxon>
        <taxon>Eurotiales</taxon>
        <taxon>Aspergillaceae</taxon>
        <taxon>Aspergillus</taxon>
        <taxon>Aspergillus subgen. Nidulantes</taxon>
    </lineage>
</organism>
<accession>A0A0U5G5I7</accession>
<reference evidence="2" key="1">
    <citation type="journal article" date="2016" name="Genome Announc.">
        <title>Draft genome sequences of fungus Aspergillus calidoustus.</title>
        <authorList>
            <person name="Horn F."/>
            <person name="Linde J."/>
            <person name="Mattern D.J."/>
            <person name="Walther G."/>
            <person name="Guthke R."/>
            <person name="Scherlach K."/>
            <person name="Martin K."/>
            <person name="Brakhage A.A."/>
            <person name="Petzke L."/>
            <person name="Valiante V."/>
        </authorList>
    </citation>
    <scope>NUCLEOTIDE SEQUENCE [LARGE SCALE GENOMIC DNA]</scope>
    <source>
        <strain evidence="2">SF006504</strain>
    </source>
</reference>
<protein>
    <submittedName>
        <fullName evidence="1">Uncharacterized protein</fullName>
    </submittedName>
</protein>
<name>A0A0U5G5I7_ASPCI</name>
<dbReference type="AlphaFoldDB" id="A0A0U5G5I7"/>
<gene>
    <name evidence="1" type="ORF">ASPCAL05924</name>
</gene>